<dbReference type="Proteomes" id="UP000827976">
    <property type="component" value="Chromosome 12"/>
</dbReference>
<dbReference type="EC" id="2.7.11.17" evidence="1"/>
<gene>
    <name evidence="1" type="ORF">IHE45_12G043200</name>
</gene>
<keyword evidence="1" id="KW-0418">Kinase</keyword>
<accession>A0ACB7V1H5</accession>
<sequence>MVQRKAVIKPEKSFSTSHHFHQETRNRGGVEVKKKKMMNLQFDDTFKKSLPNYMKPTTCSGARKVTPVNPVQSKISCSGSKHAKNLVRKSSLKHVKVGLSSVVCNPRKGVKRATCSSTQKDSKFPRALDLNPGGTSVVRVCPYNYCSLNGHRHEALPPLKSFLESRRLAIKIEQRMKPKKEEIDAGKKKKVVNENQPLVEEFGDDFFVEIYVKELVSCDQSEVVIDDNDSDCGSESSICEMDGMMSLIEYVAFDQIVKDAEENELECIVSEQKGIEDAADSNDAFIASETVSVSHDVCEDVANCDIVVSEQRGIEDAADSNDAFITSEIVSVTHEVCEDVADCEIVASEQRGIEDAADSNDRFITSEIVSVSHDVCEDVPDEEASDDEKEENLRRYLKTVSKDLAGESAQDSVTFEQLSEIDKSTTTTDSDQECFEASDDETDCDQECFDASDDETDCDQECFKASDDETDGDEELIKIRNNRARASDRSLTESLCDYPKLRLRITRKKRTEEEEMMIREFNPRSPNFLPCQPEPDNEKVDLKHQQMDDRKNAEEWMVDYALRQAVTKLSPASKRRVALLVKAFETVIPMRIQACS</sequence>
<keyword evidence="1" id="KW-0808">Transferase</keyword>
<evidence type="ECO:0000313" key="2">
    <source>
        <dbReference type="Proteomes" id="UP000827976"/>
    </source>
</evidence>
<protein>
    <submittedName>
        <fullName evidence="1">Calcium/calmodulin-dependent protein kinase protein</fullName>
        <ecNumber evidence="1">2.7.11.17</ecNumber>
    </submittedName>
</protein>
<evidence type="ECO:0000313" key="1">
    <source>
        <dbReference type="EMBL" id="KAH7667182.1"/>
    </source>
</evidence>
<proteinExistence type="predicted"/>
<organism evidence="1 2">
    <name type="scientific">Dioscorea alata</name>
    <name type="common">Purple yam</name>
    <dbReference type="NCBI Taxonomy" id="55571"/>
    <lineage>
        <taxon>Eukaryota</taxon>
        <taxon>Viridiplantae</taxon>
        <taxon>Streptophyta</taxon>
        <taxon>Embryophyta</taxon>
        <taxon>Tracheophyta</taxon>
        <taxon>Spermatophyta</taxon>
        <taxon>Magnoliopsida</taxon>
        <taxon>Liliopsida</taxon>
        <taxon>Dioscoreales</taxon>
        <taxon>Dioscoreaceae</taxon>
        <taxon>Dioscorea</taxon>
    </lineage>
</organism>
<name>A0ACB7V1H5_DIOAL</name>
<reference evidence="2" key="1">
    <citation type="journal article" date="2022" name="Nat. Commun.">
        <title>Chromosome evolution and the genetic basis of agronomically important traits in greater yam.</title>
        <authorList>
            <person name="Bredeson J.V."/>
            <person name="Lyons J.B."/>
            <person name="Oniyinde I.O."/>
            <person name="Okereke N.R."/>
            <person name="Kolade O."/>
            <person name="Nnabue I."/>
            <person name="Nwadili C.O."/>
            <person name="Hribova E."/>
            <person name="Parker M."/>
            <person name="Nwogha J."/>
            <person name="Shu S."/>
            <person name="Carlson J."/>
            <person name="Kariba R."/>
            <person name="Muthemba S."/>
            <person name="Knop K."/>
            <person name="Barton G.J."/>
            <person name="Sherwood A.V."/>
            <person name="Lopez-Montes A."/>
            <person name="Asiedu R."/>
            <person name="Jamnadass R."/>
            <person name="Muchugi A."/>
            <person name="Goodstein D."/>
            <person name="Egesi C.N."/>
            <person name="Featherston J."/>
            <person name="Asfaw A."/>
            <person name="Simpson G.G."/>
            <person name="Dolezel J."/>
            <person name="Hendre P.S."/>
            <person name="Van Deynze A."/>
            <person name="Kumar P.L."/>
            <person name="Obidiegwu J.E."/>
            <person name="Bhattacharjee R."/>
            <person name="Rokhsar D.S."/>
        </authorList>
    </citation>
    <scope>NUCLEOTIDE SEQUENCE [LARGE SCALE GENOMIC DNA]</scope>
    <source>
        <strain evidence="2">cv. TDa95/00328</strain>
    </source>
</reference>
<keyword evidence="2" id="KW-1185">Reference proteome</keyword>
<dbReference type="EMBL" id="CM037022">
    <property type="protein sequence ID" value="KAH7667182.1"/>
    <property type="molecule type" value="Genomic_DNA"/>
</dbReference>
<comment type="caution">
    <text evidence="1">The sequence shown here is derived from an EMBL/GenBank/DDBJ whole genome shotgun (WGS) entry which is preliminary data.</text>
</comment>